<gene>
    <name evidence="2" type="ORF">V8G54_008878</name>
</gene>
<dbReference type="PANTHER" id="PTHR22951:SF110">
    <property type="entry name" value="CLATHRIN ASSEMBLY PROTEIN"/>
    <property type="match status" value="1"/>
</dbReference>
<evidence type="ECO:0000259" key="1">
    <source>
        <dbReference type="Pfam" id="PF07651"/>
    </source>
</evidence>
<dbReference type="InterPro" id="IPR008942">
    <property type="entry name" value="ENTH_VHS"/>
</dbReference>
<dbReference type="Gene3D" id="1.25.40.90">
    <property type="match status" value="1"/>
</dbReference>
<reference evidence="2 3" key="1">
    <citation type="journal article" date="2023" name="Life. Sci Alliance">
        <title>Evolutionary insights into 3D genome organization and epigenetic landscape of Vigna mungo.</title>
        <authorList>
            <person name="Junaid A."/>
            <person name="Singh B."/>
            <person name="Bhatia S."/>
        </authorList>
    </citation>
    <scope>NUCLEOTIDE SEQUENCE [LARGE SCALE GENOMIC DNA]</scope>
    <source>
        <strain evidence="2">Urdbean</strain>
    </source>
</reference>
<feature type="domain" description="AP180 N-terminal homology (ANTH)" evidence="1">
    <location>
        <begin position="109"/>
        <end position="150"/>
    </location>
</feature>
<accession>A0AAQ3SA99</accession>
<dbReference type="GO" id="GO:0030136">
    <property type="term" value="C:clathrin-coated vesicle"/>
    <property type="evidence" value="ECO:0007669"/>
    <property type="project" value="InterPro"/>
</dbReference>
<dbReference type="InterPro" id="IPR014712">
    <property type="entry name" value="ANTH_dom_sf"/>
</dbReference>
<dbReference type="InterPro" id="IPR045192">
    <property type="entry name" value="AP180-like"/>
</dbReference>
<evidence type="ECO:0000313" key="2">
    <source>
        <dbReference type="EMBL" id="WVZ21556.1"/>
    </source>
</evidence>
<sequence length="177" mass="20320">MKKVSMKKALKLSKFSGELKGLDAAIAKATSYKHALPKEKHIRRNLTLQFLKSFSTFVMQKVTSLTSHSFMENRPPAKYSEKLDTKILLEQLPALQNLLSRLLDCRVAGESVKLYVAITIRVVELLDKFFEMYHDDARSSLRIYKKSVTQPPAFFITTMEEYIKEAPSSLMLEDNRV</sequence>
<dbReference type="GO" id="GO:0032050">
    <property type="term" value="F:clathrin heavy chain binding"/>
    <property type="evidence" value="ECO:0007669"/>
    <property type="project" value="TreeGrafter"/>
</dbReference>
<dbReference type="GO" id="GO:0005905">
    <property type="term" value="C:clathrin-coated pit"/>
    <property type="evidence" value="ECO:0007669"/>
    <property type="project" value="TreeGrafter"/>
</dbReference>
<protein>
    <recommendedName>
        <fullName evidence="1">AP180 N-terminal homology (ANTH) domain-containing protein</fullName>
    </recommendedName>
</protein>
<dbReference type="SUPFAM" id="SSF89009">
    <property type="entry name" value="GAT-like domain"/>
    <property type="match status" value="1"/>
</dbReference>
<dbReference type="GO" id="GO:0005545">
    <property type="term" value="F:1-phosphatidylinositol binding"/>
    <property type="evidence" value="ECO:0007669"/>
    <property type="project" value="InterPro"/>
</dbReference>
<dbReference type="EMBL" id="CP144699">
    <property type="protein sequence ID" value="WVZ21556.1"/>
    <property type="molecule type" value="Genomic_DNA"/>
</dbReference>
<dbReference type="GO" id="GO:0005546">
    <property type="term" value="F:phosphatidylinositol-4,5-bisphosphate binding"/>
    <property type="evidence" value="ECO:0007669"/>
    <property type="project" value="TreeGrafter"/>
</dbReference>
<dbReference type="PANTHER" id="PTHR22951">
    <property type="entry name" value="CLATHRIN ASSEMBLY PROTEIN"/>
    <property type="match status" value="1"/>
</dbReference>
<keyword evidence="3" id="KW-1185">Reference proteome</keyword>
<proteinExistence type="predicted"/>
<dbReference type="Proteomes" id="UP001374535">
    <property type="component" value="Chromosome 2"/>
</dbReference>
<dbReference type="InterPro" id="IPR011417">
    <property type="entry name" value="ANTH_dom"/>
</dbReference>
<dbReference type="Gene3D" id="1.20.58.150">
    <property type="entry name" value="ANTH domain"/>
    <property type="match status" value="1"/>
</dbReference>
<dbReference type="GO" id="GO:0000149">
    <property type="term" value="F:SNARE binding"/>
    <property type="evidence" value="ECO:0007669"/>
    <property type="project" value="TreeGrafter"/>
</dbReference>
<organism evidence="2 3">
    <name type="scientific">Vigna mungo</name>
    <name type="common">Black gram</name>
    <name type="synonym">Phaseolus mungo</name>
    <dbReference type="NCBI Taxonomy" id="3915"/>
    <lineage>
        <taxon>Eukaryota</taxon>
        <taxon>Viridiplantae</taxon>
        <taxon>Streptophyta</taxon>
        <taxon>Embryophyta</taxon>
        <taxon>Tracheophyta</taxon>
        <taxon>Spermatophyta</taxon>
        <taxon>Magnoliopsida</taxon>
        <taxon>eudicotyledons</taxon>
        <taxon>Gunneridae</taxon>
        <taxon>Pentapetalae</taxon>
        <taxon>rosids</taxon>
        <taxon>fabids</taxon>
        <taxon>Fabales</taxon>
        <taxon>Fabaceae</taxon>
        <taxon>Papilionoideae</taxon>
        <taxon>50 kb inversion clade</taxon>
        <taxon>NPAAA clade</taxon>
        <taxon>indigoferoid/millettioid clade</taxon>
        <taxon>Phaseoleae</taxon>
        <taxon>Vigna</taxon>
    </lineage>
</organism>
<name>A0AAQ3SA99_VIGMU</name>
<dbReference type="GO" id="GO:0006900">
    <property type="term" value="P:vesicle budding from membrane"/>
    <property type="evidence" value="ECO:0007669"/>
    <property type="project" value="TreeGrafter"/>
</dbReference>
<dbReference type="GO" id="GO:0048268">
    <property type="term" value="P:clathrin coat assembly"/>
    <property type="evidence" value="ECO:0007669"/>
    <property type="project" value="InterPro"/>
</dbReference>
<dbReference type="Pfam" id="PF07651">
    <property type="entry name" value="ANTH"/>
    <property type="match status" value="1"/>
</dbReference>
<evidence type="ECO:0000313" key="3">
    <source>
        <dbReference type="Proteomes" id="UP001374535"/>
    </source>
</evidence>
<dbReference type="AlphaFoldDB" id="A0AAQ3SA99"/>
<dbReference type="GO" id="GO:0072583">
    <property type="term" value="P:clathrin-dependent endocytosis"/>
    <property type="evidence" value="ECO:0007669"/>
    <property type="project" value="InterPro"/>
</dbReference>